<dbReference type="PATRIC" id="fig|423471.3.peg.1181"/>
<protein>
    <submittedName>
        <fullName evidence="1">Uncharacterized protein</fullName>
    </submittedName>
</protein>
<dbReference type="AlphaFoldDB" id="G5J196"/>
<name>G5J196_CROWT</name>
<reference evidence="1 2" key="1">
    <citation type="journal article" date="2011" name="Front. Microbiol.">
        <title>Two Strains of Crocosphaera watsonii with Highly Conserved Genomes are Distinguished by Strain-Specific Features.</title>
        <authorList>
            <person name="Bench S.R."/>
            <person name="Ilikchyan I.N."/>
            <person name="Tripp H.J."/>
            <person name="Zehr J.P."/>
        </authorList>
    </citation>
    <scope>NUCLEOTIDE SEQUENCE [LARGE SCALE GENOMIC DNA]</scope>
    <source>
        <strain evidence="1 2">WH 0003</strain>
    </source>
</reference>
<gene>
    <name evidence="1" type="ORF">CWATWH0003_1280</name>
</gene>
<sequence>MWGSAITPEALICAIRALIASSFTMSNKLMQIICCNNLH</sequence>
<accession>G5J196</accession>
<dbReference type="EMBL" id="AESD01000205">
    <property type="protein sequence ID" value="EHJ14040.1"/>
    <property type="molecule type" value="Genomic_DNA"/>
</dbReference>
<comment type="caution">
    <text evidence="1">The sequence shown here is derived from an EMBL/GenBank/DDBJ whole genome shotgun (WGS) entry which is preliminary data.</text>
</comment>
<evidence type="ECO:0000313" key="2">
    <source>
        <dbReference type="Proteomes" id="UP000003477"/>
    </source>
</evidence>
<proteinExistence type="predicted"/>
<organism evidence="1 2">
    <name type="scientific">Crocosphaera watsonii WH 0003</name>
    <dbReference type="NCBI Taxonomy" id="423471"/>
    <lineage>
        <taxon>Bacteria</taxon>
        <taxon>Bacillati</taxon>
        <taxon>Cyanobacteriota</taxon>
        <taxon>Cyanophyceae</taxon>
        <taxon>Oscillatoriophycideae</taxon>
        <taxon>Chroococcales</taxon>
        <taxon>Aphanothecaceae</taxon>
        <taxon>Crocosphaera</taxon>
    </lineage>
</organism>
<dbReference type="Proteomes" id="UP000003477">
    <property type="component" value="Unassembled WGS sequence"/>
</dbReference>
<evidence type="ECO:0000313" key="1">
    <source>
        <dbReference type="EMBL" id="EHJ14040.1"/>
    </source>
</evidence>